<feature type="region of interest" description="Disordered" evidence="1">
    <location>
        <begin position="48"/>
        <end position="77"/>
    </location>
</feature>
<evidence type="ECO:0000313" key="2">
    <source>
        <dbReference type="EMBL" id="RKK09529.1"/>
    </source>
</evidence>
<dbReference type="EMBL" id="MRCU01000012">
    <property type="protein sequence ID" value="RKK09529.1"/>
    <property type="molecule type" value="Genomic_DNA"/>
</dbReference>
<evidence type="ECO:0000313" key="3">
    <source>
        <dbReference type="Proteomes" id="UP000270866"/>
    </source>
</evidence>
<dbReference type="AlphaFoldDB" id="A0A3L6MYN2"/>
<protein>
    <submittedName>
        <fullName evidence="2">Uncharacterized protein</fullName>
    </submittedName>
</protein>
<evidence type="ECO:0000256" key="1">
    <source>
        <dbReference type="SAM" id="MobiDB-lite"/>
    </source>
</evidence>
<proteinExistence type="predicted"/>
<accession>A0A3L6MYN2</accession>
<sequence>MSSTSLGTRSSPRQTNAVVASVSGSGRSVLFSNWNQIGRMTHIRSLMERIHGSEDASSGDKSNNAGPDEDETIAAAEKYRDVHVRRTTYLSDLERIGH</sequence>
<comment type="caution">
    <text evidence="2">The sequence shown here is derived from an EMBL/GenBank/DDBJ whole genome shotgun (WGS) entry which is preliminary data.</text>
</comment>
<reference evidence="2 3" key="1">
    <citation type="journal article" date="2018" name="Sci. Rep.">
        <title>Characterisation of pathogen-specific regions and novel effector candidates in Fusarium oxysporum f. sp. cepae.</title>
        <authorList>
            <person name="Armitage A.D."/>
            <person name="Taylor A."/>
            <person name="Sobczyk M.K."/>
            <person name="Baxter L."/>
            <person name="Greenfield B.P."/>
            <person name="Bates H.J."/>
            <person name="Wilson F."/>
            <person name="Jackson A.C."/>
            <person name="Ott S."/>
            <person name="Harrison R.J."/>
            <person name="Clarkson J.P."/>
        </authorList>
    </citation>
    <scope>NUCLEOTIDE SEQUENCE [LARGE SCALE GENOMIC DNA]</scope>
    <source>
        <strain evidence="2 3">FoC_Fus2</strain>
    </source>
</reference>
<dbReference type="Proteomes" id="UP000270866">
    <property type="component" value="Unassembled WGS sequence"/>
</dbReference>
<feature type="compositionally biased region" description="Polar residues" evidence="1">
    <location>
        <begin position="55"/>
        <end position="65"/>
    </location>
</feature>
<gene>
    <name evidence="2" type="ORF">BFJ65_g15981</name>
</gene>
<organism evidence="2 3">
    <name type="scientific">Fusarium oxysporum f. sp. cepae</name>
    <dbReference type="NCBI Taxonomy" id="396571"/>
    <lineage>
        <taxon>Eukaryota</taxon>
        <taxon>Fungi</taxon>
        <taxon>Dikarya</taxon>
        <taxon>Ascomycota</taxon>
        <taxon>Pezizomycotina</taxon>
        <taxon>Sordariomycetes</taxon>
        <taxon>Hypocreomycetidae</taxon>
        <taxon>Hypocreales</taxon>
        <taxon>Nectriaceae</taxon>
        <taxon>Fusarium</taxon>
        <taxon>Fusarium oxysporum species complex</taxon>
    </lineage>
</organism>
<name>A0A3L6MYN2_FUSOX</name>